<gene>
    <name evidence="2" type="ORF">SAMN05421693_13613</name>
</gene>
<name>A0A1H9GFQ0_9GAMM</name>
<dbReference type="Proteomes" id="UP000199496">
    <property type="component" value="Unassembled WGS sequence"/>
</dbReference>
<dbReference type="EMBL" id="FOFO01000036">
    <property type="protein sequence ID" value="SEQ48945.1"/>
    <property type="molecule type" value="Genomic_DNA"/>
</dbReference>
<sequence>MASVGFLTVLIVTATIITTLCILVLLGLVIRDWRNGTLW</sequence>
<reference evidence="2 3" key="1">
    <citation type="submission" date="2016-10" db="EMBL/GenBank/DDBJ databases">
        <authorList>
            <person name="de Groot N.N."/>
        </authorList>
    </citation>
    <scope>NUCLEOTIDE SEQUENCE [LARGE SCALE GENOMIC DNA]</scope>
    <source>
        <strain evidence="2 3">B7-7</strain>
    </source>
</reference>
<keyword evidence="1" id="KW-0472">Membrane</keyword>
<keyword evidence="1" id="KW-0812">Transmembrane</keyword>
<dbReference type="STRING" id="867345.SAMN05421693_13613"/>
<keyword evidence="1" id="KW-1133">Transmembrane helix</keyword>
<protein>
    <submittedName>
        <fullName evidence="2">Uncharacterized protein</fullName>
    </submittedName>
</protein>
<dbReference type="AlphaFoldDB" id="A0A1H9GFQ0"/>
<proteinExistence type="predicted"/>
<evidence type="ECO:0000313" key="3">
    <source>
        <dbReference type="Proteomes" id="UP000199496"/>
    </source>
</evidence>
<feature type="transmembrane region" description="Helical" evidence="1">
    <location>
        <begin position="6"/>
        <end position="30"/>
    </location>
</feature>
<accession>A0A1H9GFQ0</accession>
<organism evidence="2 3">
    <name type="scientific">Ectothiorhodospira magna</name>
    <dbReference type="NCBI Taxonomy" id="867345"/>
    <lineage>
        <taxon>Bacteria</taxon>
        <taxon>Pseudomonadati</taxon>
        <taxon>Pseudomonadota</taxon>
        <taxon>Gammaproteobacteria</taxon>
        <taxon>Chromatiales</taxon>
        <taxon>Ectothiorhodospiraceae</taxon>
        <taxon>Ectothiorhodospira</taxon>
    </lineage>
</organism>
<keyword evidence="3" id="KW-1185">Reference proteome</keyword>
<evidence type="ECO:0000256" key="1">
    <source>
        <dbReference type="SAM" id="Phobius"/>
    </source>
</evidence>
<evidence type="ECO:0000313" key="2">
    <source>
        <dbReference type="EMBL" id="SEQ48945.1"/>
    </source>
</evidence>